<dbReference type="PROSITE" id="PS51752">
    <property type="entry name" value="JACALIN_LECTIN"/>
    <property type="match status" value="1"/>
</dbReference>
<dbReference type="SMR" id="G4YRU6"/>
<dbReference type="Proteomes" id="UP000002640">
    <property type="component" value="Unassembled WGS sequence"/>
</dbReference>
<dbReference type="RefSeq" id="XP_009518211.1">
    <property type="nucleotide sequence ID" value="XM_009519916.1"/>
</dbReference>
<reference evidence="2 3" key="1">
    <citation type="journal article" date="2006" name="Science">
        <title>Phytophthora genome sequences uncover evolutionary origins and mechanisms of pathogenesis.</title>
        <authorList>
            <person name="Tyler B.M."/>
            <person name="Tripathy S."/>
            <person name="Zhang X."/>
            <person name="Dehal P."/>
            <person name="Jiang R.H."/>
            <person name="Aerts A."/>
            <person name="Arredondo F.D."/>
            <person name="Baxter L."/>
            <person name="Bensasson D."/>
            <person name="Beynon J.L."/>
            <person name="Chapman J."/>
            <person name="Damasceno C.M."/>
            <person name="Dorrance A.E."/>
            <person name="Dou D."/>
            <person name="Dickerman A.W."/>
            <person name="Dubchak I.L."/>
            <person name="Garbelotto M."/>
            <person name="Gijzen M."/>
            <person name="Gordon S.G."/>
            <person name="Govers F."/>
            <person name="Grunwald N.J."/>
            <person name="Huang W."/>
            <person name="Ivors K.L."/>
            <person name="Jones R.W."/>
            <person name="Kamoun S."/>
            <person name="Krampis K."/>
            <person name="Lamour K.H."/>
            <person name="Lee M.K."/>
            <person name="McDonald W.H."/>
            <person name="Medina M."/>
            <person name="Meijer H.J."/>
            <person name="Nordberg E.K."/>
            <person name="Maclean D.J."/>
            <person name="Ospina-Giraldo M.D."/>
            <person name="Morris P.F."/>
            <person name="Phuntumart V."/>
            <person name="Putnam N.H."/>
            <person name="Rash S."/>
            <person name="Rose J.K."/>
            <person name="Sakihama Y."/>
            <person name="Salamov A.A."/>
            <person name="Savidor A."/>
            <person name="Scheuring C.F."/>
            <person name="Smith B.M."/>
            <person name="Sobral B.W."/>
            <person name="Terry A."/>
            <person name="Torto-Alalibo T.A."/>
            <person name="Win J."/>
            <person name="Xu Z."/>
            <person name="Zhang H."/>
            <person name="Grigoriev I.V."/>
            <person name="Rokhsar D.S."/>
            <person name="Boore J.L."/>
        </authorList>
    </citation>
    <scope>NUCLEOTIDE SEQUENCE [LARGE SCALE GENOMIC DNA]</scope>
    <source>
        <strain evidence="2 3">P6497</strain>
    </source>
</reference>
<dbReference type="GeneID" id="20656192"/>
<gene>
    <name evidence="2" type="ORF">PHYSODRAFT_487709</name>
</gene>
<dbReference type="InParanoid" id="G4YRU6"/>
<feature type="domain" description="Jacalin-type lectin" evidence="1">
    <location>
        <begin position="1"/>
        <end position="145"/>
    </location>
</feature>
<proteinExistence type="predicted"/>
<dbReference type="EMBL" id="JH159152">
    <property type="protein sequence ID" value="EGZ22923.1"/>
    <property type="molecule type" value="Genomic_DNA"/>
</dbReference>
<dbReference type="SUPFAM" id="SSF51101">
    <property type="entry name" value="Mannose-binding lectins"/>
    <property type="match status" value="1"/>
</dbReference>
<evidence type="ECO:0000313" key="3">
    <source>
        <dbReference type="Proteomes" id="UP000002640"/>
    </source>
</evidence>
<dbReference type="KEGG" id="psoj:PHYSODRAFT_487709"/>
<dbReference type="AlphaFoldDB" id="G4YRU6"/>
<dbReference type="InterPro" id="IPR001229">
    <property type="entry name" value="Jacalin-like_lectin_dom"/>
</dbReference>
<evidence type="ECO:0000313" key="2">
    <source>
        <dbReference type="EMBL" id="EGZ22923.1"/>
    </source>
</evidence>
<dbReference type="OMA" id="WDEYRSH"/>
<keyword evidence="3" id="KW-1185">Reference proteome</keyword>
<dbReference type="InterPro" id="IPR036404">
    <property type="entry name" value="Jacalin-like_lectin_dom_sf"/>
</dbReference>
<evidence type="ECO:0000259" key="1">
    <source>
        <dbReference type="PROSITE" id="PS51752"/>
    </source>
</evidence>
<protein>
    <recommendedName>
        <fullName evidence="1">Jacalin-type lectin domain-containing protein</fullName>
    </recommendedName>
</protein>
<name>G4YRU6_PHYSP</name>
<feature type="non-terminal residue" evidence="2">
    <location>
        <position position="1"/>
    </location>
</feature>
<organism evidence="2 3">
    <name type="scientific">Phytophthora sojae (strain P6497)</name>
    <name type="common">Soybean stem and root rot agent</name>
    <name type="synonym">Phytophthora megasperma f. sp. glycines</name>
    <dbReference type="NCBI Taxonomy" id="1094619"/>
    <lineage>
        <taxon>Eukaryota</taxon>
        <taxon>Sar</taxon>
        <taxon>Stramenopiles</taxon>
        <taxon>Oomycota</taxon>
        <taxon>Peronosporomycetes</taxon>
        <taxon>Peronosporales</taxon>
        <taxon>Peronosporaceae</taxon>
        <taxon>Phytophthora</taxon>
    </lineage>
</organism>
<accession>G4YRU6</accession>
<dbReference type="Pfam" id="PF01419">
    <property type="entry name" value="Jacalin"/>
    <property type="match status" value="1"/>
</dbReference>
<sequence>LSEIFGGPHGDKYSDLDVVMPAQQVKSITIRSGERVNGVGLVMTDFWRDDHTLYHGGYGGDNETLSLSAGEHVTEIEAHWDEYRSHTRIFYIKFTTDKGNKIEGGTPVLDSANIGKETAPDGYQLGGFVGYAGKELDMVQAIWADQRSW</sequence>
<dbReference type="Gene3D" id="2.100.10.30">
    <property type="entry name" value="Jacalin-like lectin domain"/>
    <property type="match status" value="1"/>
</dbReference>